<dbReference type="GO" id="GO:0015891">
    <property type="term" value="P:siderophore transport"/>
    <property type="evidence" value="ECO:0007669"/>
    <property type="project" value="InterPro"/>
</dbReference>
<keyword evidence="3 14" id="KW-0813">Transport</keyword>
<evidence type="ECO:0000256" key="2">
    <source>
        <dbReference type="ARBA" id="ARBA00009810"/>
    </source>
</evidence>
<comment type="caution">
    <text evidence="20">The sequence shown here is derived from an EMBL/GenBank/DDBJ whole genome shotgun (WGS) entry which is preliminary data.</text>
</comment>
<dbReference type="InterPro" id="IPR039426">
    <property type="entry name" value="TonB-dep_rcpt-like"/>
</dbReference>
<evidence type="ECO:0000256" key="13">
    <source>
        <dbReference type="ARBA" id="ARBA00023237"/>
    </source>
</evidence>
<dbReference type="InterPro" id="IPR037066">
    <property type="entry name" value="Plug_dom_sf"/>
</dbReference>
<keyword evidence="6 14" id="KW-0812">Transmembrane</keyword>
<dbReference type="GO" id="GO:0009279">
    <property type="term" value="C:cell outer membrane"/>
    <property type="evidence" value="ECO:0007669"/>
    <property type="project" value="UniProtKB-SubCell"/>
</dbReference>
<evidence type="ECO:0000256" key="7">
    <source>
        <dbReference type="ARBA" id="ARBA00022729"/>
    </source>
</evidence>
<keyword evidence="12 20" id="KW-0675">Receptor</keyword>
<dbReference type="Gene3D" id="2.170.130.10">
    <property type="entry name" value="TonB-dependent receptor, plug domain"/>
    <property type="match status" value="1"/>
</dbReference>
<evidence type="ECO:0000256" key="4">
    <source>
        <dbReference type="ARBA" id="ARBA00022452"/>
    </source>
</evidence>
<gene>
    <name evidence="20" type="ORF">HMH01_17040</name>
</gene>
<keyword evidence="8" id="KW-0408">Iron</keyword>
<keyword evidence="7 17" id="KW-0732">Signal</keyword>
<evidence type="ECO:0000256" key="15">
    <source>
        <dbReference type="PROSITE-ProRule" id="PRU10144"/>
    </source>
</evidence>
<evidence type="ECO:0000256" key="12">
    <source>
        <dbReference type="ARBA" id="ARBA00023170"/>
    </source>
</evidence>
<organism evidence="20 21">
    <name type="scientific">Halovulum dunhuangense</name>
    <dbReference type="NCBI Taxonomy" id="1505036"/>
    <lineage>
        <taxon>Bacteria</taxon>
        <taxon>Pseudomonadati</taxon>
        <taxon>Pseudomonadota</taxon>
        <taxon>Alphaproteobacteria</taxon>
        <taxon>Rhodobacterales</taxon>
        <taxon>Paracoccaceae</taxon>
        <taxon>Halovulum</taxon>
    </lineage>
</organism>
<feature type="signal peptide" evidence="17">
    <location>
        <begin position="1"/>
        <end position="21"/>
    </location>
</feature>
<evidence type="ECO:0000256" key="16">
    <source>
        <dbReference type="RuleBase" id="RU003357"/>
    </source>
</evidence>
<comment type="subcellular location">
    <subcellularLocation>
        <location evidence="1 14">Cell outer membrane</location>
        <topology evidence="1 14">Multi-pass membrane protein</topology>
    </subcellularLocation>
</comment>
<dbReference type="PANTHER" id="PTHR32552">
    <property type="entry name" value="FERRICHROME IRON RECEPTOR-RELATED"/>
    <property type="match status" value="1"/>
</dbReference>
<dbReference type="InterPro" id="IPR010105">
    <property type="entry name" value="TonB_sidphr_rcpt"/>
</dbReference>
<feature type="domain" description="TonB-dependent receptor-like beta-barrel" evidence="18">
    <location>
        <begin position="256"/>
        <end position="666"/>
    </location>
</feature>
<dbReference type="NCBIfam" id="TIGR01783">
    <property type="entry name" value="TonB-siderophor"/>
    <property type="match status" value="1"/>
</dbReference>
<dbReference type="SUPFAM" id="SSF56935">
    <property type="entry name" value="Porins"/>
    <property type="match status" value="1"/>
</dbReference>
<feature type="chain" id="PRO_5032303747" evidence="17">
    <location>
        <begin position="22"/>
        <end position="696"/>
    </location>
</feature>
<feature type="domain" description="TonB-dependent receptor plug" evidence="19">
    <location>
        <begin position="59"/>
        <end position="158"/>
    </location>
</feature>
<proteinExistence type="inferred from homology"/>
<keyword evidence="21" id="KW-1185">Reference proteome</keyword>
<evidence type="ECO:0000313" key="20">
    <source>
        <dbReference type="EMBL" id="NNU82145.1"/>
    </source>
</evidence>
<accession>A0A849L6R3</accession>
<comment type="similarity">
    <text evidence="2 14 16">Belongs to the TonB-dependent receptor family.</text>
</comment>
<dbReference type="PANTHER" id="PTHR32552:SF68">
    <property type="entry name" value="FERRICHROME OUTER MEMBRANE TRANSPORTER_PHAGE RECEPTOR"/>
    <property type="match status" value="1"/>
</dbReference>
<evidence type="ECO:0000313" key="21">
    <source>
        <dbReference type="Proteomes" id="UP000572377"/>
    </source>
</evidence>
<dbReference type="AlphaFoldDB" id="A0A849L6R3"/>
<name>A0A849L6R3_9RHOB</name>
<evidence type="ECO:0000256" key="14">
    <source>
        <dbReference type="PROSITE-ProRule" id="PRU01360"/>
    </source>
</evidence>
<dbReference type="Gene3D" id="2.40.170.20">
    <property type="entry name" value="TonB-dependent receptor, beta-barrel domain"/>
    <property type="match status" value="1"/>
</dbReference>
<keyword evidence="10 16" id="KW-0798">TonB box</keyword>
<dbReference type="PROSITE" id="PS52016">
    <property type="entry name" value="TONB_DEPENDENT_REC_3"/>
    <property type="match status" value="1"/>
</dbReference>
<evidence type="ECO:0000256" key="1">
    <source>
        <dbReference type="ARBA" id="ARBA00004571"/>
    </source>
</evidence>
<dbReference type="InterPro" id="IPR000531">
    <property type="entry name" value="Beta-barrel_TonB"/>
</dbReference>
<keyword evidence="9" id="KW-0406">Ion transport</keyword>
<dbReference type="InterPro" id="IPR012910">
    <property type="entry name" value="Plug_dom"/>
</dbReference>
<dbReference type="InterPro" id="IPR010917">
    <property type="entry name" value="TonB_rcpt_CS"/>
</dbReference>
<sequence length="696" mass="75991">MQLSRTAISFCALLAAVPTLAQDIQLDPITVEDASDEGFFGAPVALDTGSVMKSGDPILETPRSVGVVTAEEIQQRGAQDVEEVLAYSTGVAVGEYGLDNRSDWYLIRGFRPSTFHDGLQARYGFYNDTKPEPFLLDSVEILRGPASGLYGNGEVAGVVNTTSKTAAEDSPNVVQLQFGSFGRKQVGVDYGSDLTADGTLSYRVVGLLRDADAQVDYSRDDAFAIAPSITWRPTAATSLTVLANVQRNRTSPMIQFASVAGTRDPAPNGRFLPDSLFVGEPGFDRFDADQDALTVLFEHRFNSVWSTNVNARYTQGTADYRHAWWAYDNFATNRYNPDGTINRTFYRAENEMESFNLDANATAEYRLGTLDMRTLTGIGYTRGEYDSDFGYGAETNPIDPFDPVYTGFPDIAVTDTPANTVEEWGAYVQNRASLDDRLHIDFGLRFGRIETGETSGTFRSAAISASDEAMTKNLAVLYRFDNGLAPYASYAESFRQEIVGSDAAGDPFEPTRGKQYELGVKYQPPGTNTLLTAAVFDLIKSNLTVADPANPGFQIQTGEAKVRGLEFDAVTRIGDFTLDAGYTVLDTENVSGERIETVPEDYGSIWVNYAPLGSEIEGWSVGLGARYSGAKWDGAGNRSTPSYMLYDASVGYTSERYDLRLNVRNLTDERHVTYCGGGACYFGEGRTATLTGTIKF</sequence>
<dbReference type="Pfam" id="PF00593">
    <property type="entry name" value="TonB_dep_Rec_b-barrel"/>
    <property type="match status" value="1"/>
</dbReference>
<dbReference type="RefSeq" id="WP_171327004.1">
    <property type="nucleotide sequence ID" value="NZ_JABFBC010000006.1"/>
</dbReference>
<evidence type="ECO:0000256" key="17">
    <source>
        <dbReference type="SAM" id="SignalP"/>
    </source>
</evidence>
<dbReference type="InterPro" id="IPR036942">
    <property type="entry name" value="Beta-barrel_TonB_sf"/>
</dbReference>
<keyword evidence="4 14" id="KW-1134">Transmembrane beta strand</keyword>
<feature type="short sequence motif" description="TonB C-terminal box" evidence="15">
    <location>
        <begin position="679"/>
        <end position="696"/>
    </location>
</feature>
<evidence type="ECO:0000256" key="6">
    <source>
        <dbReference type="ARBA" id="ARBA00022692"/>
    </source>
</evidence>
<evidence type="ECO:0000256" key="3">
    <source>
        <dbReference type="ARBA" id="ARBA00022448"/>
    </source>
</evidence>
<evidence type="ECO:0000259" key="19">
    <source>
        <dbReference type="Pfam" id="PF07715"/>
    </source>
</evidence>
<dbReference type="GO" id="GO:0038023">
    <property type="term" value="F:signaling receptor activity"/>
    <property type="evidence" value="ECO:0007669"/>
    <property type="project" value="InterPro"/>
</dbReference>
<keyword evidence="11 14" id="KW-0472">Membrane</keyword>
<dbReference type="GO" id="GO:0015344">
    <property type="term" value="F:siderophore uptake transmembrane transporter activity"/>
    <property type="evidence" value="ECO:0007669"/>
    <property type="project" value="TreeGrafter"/>
</dbReference>
<dbReference type="Pfam" id="PF07715">
    <property type="entry name" value="Plug"/>
    <property type="match status" value="1"/>
</dbReference>
<protein>
    <submittedName>
        <fullName evidence="20">TonB-dependent siderophore receptor</fullName>
    </submittedName>
</protein>
<dbReference type="CDD" id="cd01347">
    <property type="entry name" value="ligand_gated_channel"/>
    <property type="match status" value="1"/>
</dbReference>
<evidence type="ECO:0000256" key="8">
    <source>
        <dbReference type="ARBA" id="ARBA00023004"/>
    </source>
</evidence>
<keyword evidence="5" id="KW-0410">Iron transport</keyword>
<dbReference type="PROSITE" id="PS01156">
    <property type="entry name" value="TONB_DEPENDENT_REC_2"/>
    <property type="match status" value="1"/>
</dbReference>
<dbReference type="Proteomes" id="UP000572377">
    <property type="component" value="Unassembled WGS sequence"/>
</dbReference>
<evidence type="ECO:0000259" key="18">
    <source>
        <dbReference type="Pfam" id="PF00593"/>
    </source>
</evidence>
<dbReference type="EMBL" id="JABFBC010000006">
    <property type="protein sequence ID" value="NNU82145.1"/>
    <property type="molecule type" value="Genomic_DNA"/>
</dbReference>
<evidence type="ECO:0000256" key="9">
    <source>
        <dbReference type="ARBA" id="ARBA00023065"/>
    </source>
</evidence>
<evidence type="ECO:0000256" key="11">
    <source>
        <dbReference type="ARBA" id="ARBA00023136"/>
    </source>
</evidence>
<evidence type="ECO:0000256" key="5">
    <source>
        <dbReference type="ARBA" id="ARBA00022496"/>
    </source>
</evidence>
<evidence type="ECO:0000256" key="10">
    <source>
        <dbReference type="ARBA" id="ARBA00023077"/>
    </source>
</evidence>
<reference evidence="20 21" key="1">
    <citation type="submission" date="2020-05" db="EMBL/GenBank/DDBJ databases">
        <title>Gimesia benthica sp. nov., a novel planctomycete isolated from a deep-sea water sample of the Northwest Indian Ocean.</title>
        <authorList>
            <person name="Wang J."/>
            <person name="Ruan C."/>
            <person name="Song L."/>
            <person name="Zhu Y."/>
            <person name="Li A."/>
            <person name="Zheng X."/>
            <person name="Wang L."/>
            <person name="Lu Z."/>
            <person name="Huang Y."/>
            <person name="Du W."/>
            <person name="Zhou Y."/>
            <person name="Huang L."/>
            <person name="Dai X."/>
        </authorList>
    </citation>
    <scope>NUCLEOTIDE SEQUENCE [LARGE SCALE GENOMIC DNA]</scope>
    <source>
        <strain evidence="20 21">YYQ-30</strain>
    </source>
</reference>
<keyword evidence="13 14" id="KW-0998">Cell outer membrane</keyword>